<sequence>MMRRRRGTRWLAAGLVLAVVVGACGGDDGDAEVAAAEVVEVGSDVPREPPAASVRTAPVVESDTAFAVDLYQALRADADGGNLFFSPYSITVALAMTTAGARGDTYEQLAAALGVSDADEWHAQRNALDQDLLEERHMWEGAEGLQPLELSIANSIWGQAGYPFDPAYLDLLASHYGEGLRTVDFIGAPEESRTAVNDWVGEATEGRITDLVPEGAITDLTRLVLANAIHFEANWINRFDPSTTRDGTFTTLSGDDVTVPTMAQEIRALYGEGDGWGAVRLPYAGEASMVLLVPDHGRFDDVVSGLDAATLLEVTRRPEPTGSPAAMSDHIVDLQMPRFEVASEIDLVPALERLGIVDLFRPPMGDDGADLTGITAARELFVSGAFHQANVTVDEEGTEASAATAMIISVTSAPPPATLHLDRPFVFVIQDDATGSILFIGEVTDPTAG</sequence>
<evidence type="ECO:0000256" key="1">
    <source>
        <dbReference type="RuleBase" id="RU000411"/>
    </source>
</evidence>
<dbReference type="EMBL" id="CP045851">
    <property type="protein sequence ID" value="QGG95940.1"/>
    <property type="molecule type" value="Genomic_DNA"/>
</dbReference>
<dbReference type="PROSITE" id="PS51257">
    <property type="entry name" value="PROKAR_LIPOPROTEIN"/>
    <property type="match status" value="1"/>
</dbReference>
<dbReference type="InterPro" id="IPR042178">
    <property type="entry name" value="Serpin_sf_1"/>
</dbReference>
<dbReference type="GO" id="GO:0005615">
    <property type="term" value="C:extracellular space"/>
    <property type="evidence" value="ECO:0007669"/>
    <property type="project" value="InterPro"/>
</dbReference>
<dbReference type="SMART" id="SM00093">
    <property type="entry name" value="SERPIN"/>
    <property type="match status" value="1"/>
</dbReference>
<feature type="chain" id="PRO_5038665168" evidence="2">
    <location>
        <begin position="26"/>
        <end position="449"/>
    </location>
</feature>
<dbReference type="RefSeq" id="WP_153760046.1">
    <property type="nucleotide sequence ID" value="NZ_CP045851.1"/>
</dbReference>
<dbReference type="KEGG" id="atq:GH723_13000"/>
<dbReference type="InterPro" id="IPR042185">
    <property type="entry name" value="Serpin_sf_2"/>
</dbReference>
<dbReference type="Gene3D" id="2.30.39.10">
    <property type="entry name" value="Alpha-1-antitrypsin, domain 1"/>
    <property type="match status" value="1"/>
</dbReference>
<dbReference type="Pfam" id="PF00079">
    <property type="entry name" value="Serpin"/>
    <property type="match status" value="1"/>
</dbReference>
<organism evidence="4 5">
    <name type="scientific">Actinomarinicola tropica</name>
    <dbReference type="NCBI Taxonomy" id="2789776"/>
    <lineage>
        <taxon>Bacteria</taxon>
        <taxon>Bacillati</taxon>
        <taxon>Actinomycetota</taxon>
        <taxon>Acidimicrobiia</taxon>
        <taxon>Acidimicrobiales</taxon>
        <taxon>Iamiaceae</taxon>
        <taxon>Actinomarinicola</taxon>
    </lineage>
</organism>
<keyword evidence="2" id="KW-0732">Signal</keyword>
<dbReference type="InterPro" id="IPR036186">
    <property type="entry name" value="Serpin_sf"/>
</dbReference>
<dbReference type="PROSITE" id="PS00284">
    <property type="entry name" value="SERPIN"/>
    <property type="match status" value="1"/>
</dbReference>
<accession>A0A5Q2RPX4</accession>
<dbReference type="CDD" id="cd19590">
    <property type="entry name" value="serpin_thermopin-like"/>
    <property type="match status" value="1"/>
</dbReference>
<dbReference type="Gene3D" id="3.30.497.10">
    <property type="entry name" value="Antithrombin, subunit I, domain 2"/>
    <property type="match status" value="1"/>
</dbReference>
<evidence type="ECO:0000313" key="4">
    <source>
        <dbReference type="EMBL" id="QGG95940.1"/>
    </source>
</evidence>
<proteinExistence type="inferred from homology"/>
<name>A0A5Q2RPX4_9ACTN</name>
<dbReference type="InterPro" id="IPR023795">
    <property type="entry name" value="Serpin_CS"/>
</dbReference>
<feature type="signal peptide" evidence="2">
    <location>
        <begin position="1"/>
        <end position="25"/>
    </location>
</feature>
<dbReference type="GO" id="GO:0004867">
    <property type="term" value="F:serine-type endopeptidase inhibitor activity"/>
    <property type="evidence" value="ECO:0007669"/>
    <property type="project" value="InterPro"/>
</dbReference>
<dbReference type="AlphaFoldDB" id="A0A5Q2RPX4"/>
<protein>
    <submittedName>
        <fullName evidence="4">Serpin family protein</fullName>
    </submittedName>
</protein>
<dbReference type="Proteomes" id="UP000334019">
    <property type="component" value="Chromosome"/>
</dbReference>
<dbReference type="SUPFAM" id="SSF56574">
    <property type="entry name" value="Serpins"/>
    <property type="match status" value="1"/>
</dbReference>
<comment type="similarity">
    <text evidence="1">Belongs to the serpin family.</text>
</comment>
<dbReference type="InterPro" id="IPR000215">
    <property type="entry name" value="Serpin_fam"/>
</dbReference>
<evidence type="ECO:0000259" key="3">
    <source>
        <dbReference type="SMART" id="SM00093"/>
    </source>
</evidence>
<dbReference type="PANTHER" id="PTHR11461">
    <property type="entry name" value="SERINE PROTEASE INHIBITOR, SERPIN"/>
    <property type="match status" value="1"/>
</dbReference>
<reference evidence="4 5" key="1">
    <citation type="submission" date="2019-11" db="EMBL/GenBank/DDBJ databases">
        <authorList>
            <person name="He Y."/>
        </authorList>
    </citation>
    <scope>NUCLEOTIDE SEQUENCE [LARGE SCALE GENOMIC DNA]</scope>
    <source>
        <strain evidence="4 5">SCSIO 58843</strain>
    </source>
</reference>
<evidence type="ECO:0000256" key="2">
    <source>
        <dbReference type="SAM" id="SignalP"/>
    </source>
</evidence>
<keyword evidence="5" id="KW-1185">Reference proteome</keyword>
<dbReference type="PANTHER" id="PTHR11461:SF211">
    <property type="entry name" value="GH10112P-RELATED"/>
    <property type="match status" value="1"/>
</dbReference>
<evidence type="ECO:0000313" key="5">
    <source>
        <dbReference type="Proteomes" id="UP000334019"/>
    </source>
</evidence>
<dbReference type="InterPro" id="IPR023796">
    <property type="entry name" value="Serpin_dom"/>
</dbReference>
<gene>
    <name evidence="4" type="ORF">GH723_13000</name>
</gene>
<feature type="domain" description="Serpin" evidence="3">
    <location>
        <begin position="68"/>
        <end position="446"/>
    </location>
</feature>